<dbReference type="AlphaFoldDB" id="A0A843WRE0"/>
<protein>
    <submittedName>
        <fullName evidence="1">Uncharacterized protein</fullName>
    </submittedName>
</protein>
<sequence>MRAGCLFPFMLKEDLVGSRVFVSLRVEERPGGIQGVVIPLRVVKRRPAAAGCLSVFEGDCTLG</sequence>
<gene>
    <name evidence="1" type="ORF">Taro_045466</name>
</gene>
<organism evidence="1 2">
    <name type="scientific">Colocasia esculenta</name>
    <name type="common">Wild taro</name>
    <name type="synonym">Arum esculentum</name>
    <dbReference type="NCBI Taxonomy" id="4460"/>
    <lineage>
        <taxon>Eukaryota</taxon>
        <taxon>Viridiplantae</taxon>
        <taxon>Streptophyta</taxon>
        <taxon>Embryophyta</taxon>
        <taxon>Tracheophyta</taxon>
        <taxon>Spermatophyta</taxon>
        <taxon>Magnoliopsida</taxon>
        <taxon>Liliopsida</taxon>
        <taxon>Araceae</taxon>
        <taxon>Aroideae</taxon>
        <taxon>Colocasieae</taxon>
        <taxon>Colocasia</taxon>
    </lineage>
</organism>
<comment type="caution">
    <text evidence="1">The sequence shown here is derived from an EMBL/GenBank/DDBJ whole genome shotgun (WGS) entry which is preliminary data.</text>
</comment>
<dbReference type="Proteomes" id="UP000652761">
    <property type="component" value="Unassembled WGS sequence"/>
</dbReference>
<proteinExistence type="predicted"/>
<dbReference type="EMBL" id="NMUH01005353">
    <property type="protein sequence ID" value="MQM12549.1"/>
    <property type="molecule type" value="Genomic_DNA"/>
</dbReference>
<evidence type="ECO:0000313" key="2">
    <source>
        <dbReference type="Proteomes" id="UP000652761"/>
    </source>
</evidence>
<keyword evidence="2" id="KW-1185">Reference proteome</keyword>
<name>A0A843WRE0_COLES</name>
<evidence type="ECO:0000313" key="1">
    <source>
        <dbReference type="EMBL" id="MQM12549.1"/>
    </source>
</evidence>
<reference evidence="1" key="1">
    <citation type="submission" date="2017-07" db="EMBL/GenBank/DDBJ databases">
        <title>Taro Niue Genome Assembly and Annotation.</title>
        <authorList>
            <person name="Atibalentja N."/>
            <person name="Keating K."/>
            <person name="Fields C.J."/>
        </authorList>
    </citation>
    <scope>NUCLEOTIDE SEQUENCE</scope>
    <source>
        <strain evidence="1">Niue_2</strain>
        <tissue evidence="1">Leaf</tissue>
    </source>
</reference>
<accession>A0A843WRE0</accession>